<proteinExistence type="inferred from homology"/>
<accession>A0ABT0CFG7</accession>
<comment type="catalytic activity">
    <reaction evidence="4">
        <text>L-threonine = acetaldehyde + glycine</text>
        <dbReference type="Rhea" id="RHEA:19625"/>
        <dbReference type="ChEBI" id="CHEBI:15343"/>
        <dbReference type="ChEBI" id="CHEBI:57305"/>
        <dbReference type="ChEBI" id="CHEBI:57926"/>
        <dbReference type="EC" id="4.1.2.48"/>
    </reaction>
</comment>
<dbReference type="EC" id="4.1.2.48" evidence="4"/>
<dbReference type="InterPro" id="IPR015424">
    <property type="entry name" value="PyrdxlP-dep_Trfase"/>
</dbReference>
<feature type="domain" description="Aromatic amino acid beta-eliminating lyase/threonine aldolase" evidence="5">
    <location>
        <begin position="3"/>
        <end position="291"/>
    </location>
</feature>
<dbReference type="CDD" id="cd06502">
    <property type="entry name" value="TA_like"/>
    <property type="match status" value="1"/>
</dbReference>
<dbReference type="PANTHER" id="PTHR48097">
    <property type="entry name" value="L-THREONINE ALDOLASE-RELATED"/>
    <property type="match status" value="1"/>
</dbReference>
<comment type="similarity">
    <text evidence="2 4">Belongs to the threonine aldolase family.</text>
</comment>
<name>A0ABT0CFG7_THEVL</name>
<dbReference type="InterPro" id="IPR015421">
    <property type="entry name" value="PyrdxlP-dep_Trfase_major"/>
</dbReference>
<dbReference type="EMBL" id="JAFIRA010000074">
    <property type="protein sequence ID" value="MCJ2544522.1"/>
    <property type="molecule type" value="Genomic_DNA"/>
</dbReference>
<dbReference type="Pfam" id="PF01212">
    <property type="entry name" value="Beta_elim_lyase"/>
    <property type="match status" value="1"/>
</dbReference>
<dbReference type="InterPro" id="IPR026273">
    <property type="entry name" value="Low_specificity_L-TA_bact"/>
</dbReference>
<dbReference type="SUPFAM" id="SSF53383">
    <property type="entry name" value="PLP-dependent transferases"/>
    <property type="match status" value="1"/>
</dbReference>
<dbReference type="RefSeq" id="WP_244353176.1">
    <property type="nucleotide sequence ID" value="NZ_JAFIRA010000074.1"/>
</dbReference>
<keyword evidence="4" id="KW-0456">Lyase</keyword>
<comment type="caution">
    <text evidence="6">The sequence shown here is derived from an EMBL/GenBank/DDBJ whole genome shotgun (WGS) entry which is preliminary data.</text>
</comment>
<dbReference type="Proteomes" id="UP000830835">
    <property type="component" value="Unassembled WGS sequence"/>
</dbReference>
<dbReference type="Gene3D" id="3.40.640.10">
    <property type="entry name" value="Type I PLP-dependent aspartate aminotransferase-like (Major domain)"/>
    <property type="match status" value="1"/>
</dbReference>
<comment type="catalytic activity">
    <reaction evidence="4">
        <text>L-allo-threonine = acetaldehyde + glycine</text>
        <dbReference type="Rhea" id="RHEA:26209"/>
        <dbReference type="ChEBI" id="CHEBI:15343"/>
        <dbReference type="ChEBI" id="CHEBI:57305"/>
        <dbReference type="ChEBI" id="CHEBI:58585"/>
        <dbReference type="EC" id="4.1.2.48"/>
    </reaction>
</comment>
<dbReference type="PIRSF" id="PIRSF038940">
    <property type="entry name" value="Low_specificity_LTA"/>
    <property type="match status" value="1"/>
</dbReference>
<evidence type="ECO:0000256" key="3">
    <source>
        <dbReference type="ARBA" id="ARBA00022898"/>
    </source>
</evidence>
<gene>
    <name evidence="6" type="ORF">JX360_16690</name>
</gene>
<dbReference type="Gene3D" id="3.90.1150.10">
    <property type="entry name" value="Aspartate Aminotransferase, domain 1"/>
    <property type="match status" value="1"/>
</dbReference>
<evidence type="ECO:0000256" key="4">
    <source>
        <dbReference type="PIRNR" id="PIRNR038940"/>
    </source>
</evidence>
<comment type="function">
    <text evidence="4">Catalyzes the cleavage of L-allo-threonine and L-threonine to glycine and acetaldehyde.</text>
</comment>
<sequence>MNFCSDNVTGACPEVMEALVAFNQGSAMPYGGDDCTARLPRIFAEIFEHEVAVFPVTTGSAANALALSVLTPPYGAIYCHPQAHIQVDECGAPELLTGGAKLVGIPGEHGRIDGDAFKMALAQAGFGVVHHVQPAALSLTQATEAGTLYSLDQLGSLADLAHQFGLKVHMDGARFANALVSLGCTPAEMTWKAGVDVLSFGATKNGAWAAEAVVFFQPELAGDFEFRRKRAGHLVSKLRFLSAQLQAYLTDGVWLRNARHANAMAQKLAQGLGSLPGAEWVHPPQANELFIELPEPVLQALEQAGFRFYRWLGEDHNQIRLVTAFNTTAADVEHFCQVAKQASQAISVSPGHGANLAT</sequence>
<reference evidence="6" key="1">
    <citation type="submission" date="2021-02" db="EMBL/GenBank/DDBJ databases">
        <title>The CRISPR/cas machinery reduction and long-range gene transfer in the hot spring cyanobacterium Synechococcus.</title>
        <authorList>
            <person name="Dvorak P."/>
            <person name="Jahodarova E."/>
            <person name="Hasler P."/>
            <person name="Poulickova A."/>
        </authorList>
    </citation>
    <scope>NUCLEOTIDE SEQUENCE</scope>
    <source>
        <strain evidence="6">Rupite</strain>
    </source>
</reference>
<keyword evidence="7" id="KW-1185">Reference proteome</keyword>
<evidence type="ECO:0000256" key="1">
    <source>
        <dbReference type="ARBA" id="ARBA00001933"/>
    </source>
</evidence>
<dbReference type="InterPro" id="IPR001597">
    <property type="entry name" value="ArAA_b-elim_lyase/Thr_aldolase"/>
</dbReference>
<evidence type="ECO:0000313" key="7">
    <source>
        <dbReference type="Proteomes" id="UP000830835"/>
    </source>
</evidence>
<dbReference type="InterPro" id="IPR015422">
    <property type="entry name" value="PyrdxlP-dep_Trfase_small"/>
</dbReference>
<dbReference type="PANTHER" id="PTHR48097:SF5">
    <property type="entry name" value="LOW SPECIFICITY L-THREONINE ALDOLASE"/>
    <property type="match status" value="1"/>
</dbReference>
<protein>
    <recommendedName>
        <fullName evidence="4">L-threonine aldolase</fullName>
        <ecNumber evidence="4">4.1.2.48</ecNumber>
    </recommendedName>
</protein>
<evidence type="ECO:0000259" key="5">
    <source>
        <dbReference type="Pfam" id="PF01212"/>
    </source>
</evidence>
<comment type="cofactor">
    <cofactor evidence="1 4">
        <name>pyridoxal 5'-phosphate</name>
        <dbReference type="ChEBI" id="CHEBI:597326"/>
    </cofactor>
</comment>
<evidence type="ECO:0000313" key="6">
    <source>
        <dbReference type="EMBL" id="MCJ2544522.1"/>
    </source>
</evidence>
<keyword evidence="3 4" id="KW-0663">Pyridoxal phosphate</keyword>
<evidence type="ECO:0000256" key="2">
    <source>
        <dbReference type="ARBA" id="ARBA00006966"/>
    </source>
</evidence>
<organism evidence="6 7">
    <name type="scientific">Thermostichus vulcanus str. 'Rupite'</name>
    <dbReference type="NCBI Taxonomy" id="2813851"/>
    <lineage>
        <taxon>Bacteria</taxon>
        <taxon>Bacillati</taxon>
        <taxon>Cyanobacteriota</taxon>
        <taxon>Cyanophyceae</taxon>
        <taxon>Thermostichales</taxon>
        <taxon>Thermostichaceae</taxon>
        <taxon>Thermostichus</taxon>
    </lineage>
</organism>